<evidence type="ECO:0000313" key="1">
    <source>
        <dbReference type="EMBL" id="PIA92381.1"/>
    </source>
</evidence>
<protein>
    <submittedName>
        <fullName evidence="1">Uncharacterized protein</fullName>
    </submittedName>
</protein>
<keyword evidence="4" id="KW-1185">Reference proteome</keyword>
<dbReference type="EMBL" id="LKMD01000106">
    <property type="protein sequence ID" value="PIA92381.1"/>
    <property type="molecule type" value="Genomic_DNA"/>
</dbReference>
<dbReference type="Proteomes" id="UP001302367">
    <property type="component" value="Chromosome 7"/>
</dbReference>
<dbReference type="Proteomes" id="UP000230605">
    <property type="component" value="Chromosome 7"/>
</dbReference>
<organism evidence="1 3">
    <name type="scientific">Cercospora beticola</name>
    <name type="common">Sugarbeet leaf spot fungus</name>
    <dbReference type="NCBI Taxonomy" id="122368"/>
    <lineage>
        <taxon>Eukaryota</taxon>
        <taxon>Fungi</taxon>
        <taxon>Dikarya</taxon>
        <taxon>Ascomycota</taxon>
        <taxon>Pezizomycotina</taxon>
        <taxon>Dothideomycetes</taxon>
        <taxon>Dothideomycetidae</taxon>
        <taxon>Mycosphaerellales</taxon>
        <taxon>Mycosphaerellaceae</taxon>
        <taxon>Cercospora</taxon>
    </lineage>
</organism>
<evidence type="ECO:0000313" key="2">
    <source>
        <dbReference type="EMBL" id="WPB06380.1"/>
    </source>
</evidence>
<evidence type="ECO:0000313" key="3">
    <source>
        <dbReference type="Proteomes" id="UP000230605"/>
    </source>
</evidence>
<name>A0A2G5HII9_CERBT</name>
<sequence>MKVPAVFAALSSSTYIFAGAIDIRQIPNGMSQMVDFPHGAPAKDEKPDCHIPSRYYGISLNIRLNSVEERLPDYGRAPVELNKLTSYTANASEISFDPDVSEGVDIETVACQVYTDADGVQPMGYPIGVQDPLVLDDYGVVSIGSILCSVRGDLTRSK</sequence>
<accession>A0A2G5HII9</accession>
<dbReference type="EMBL" id="CP134190">
    <property type="protein sequence ID" value="WPB06380.1"/>
    <property type="molecule type" value="Genomic_DNA"/>
</dbReference>
<evidence type="ECO:0000313" key="4">
    <source>
        <dbReference type="Proteomes" id="UP001302367"/>
    </source>
</evidence>
<gene>
    <name evidence="1" type="ORF">CB0940_09309</name>
    <name evidence="2" type="ORF">RHO25_011037</name>
</gene>
<reference evidence="2 4" key="2">
    <citation type="submission" date="2023-09" db="EMBL/GenBank/DDBJ databases">
        <title>Complete-Gapless Cercospora beticola genome.</title>
        <authorList>
            <person name="Wyatt N.A."/>
            <person name="Spanner R.E."/>
            <person name="Bolton M.D."/>
        </authorList>
    </citation>
    <scope>NUCLEOTIDE SEQUENCE [LARGE SCALE GENOMIC DNA]</scope>
    <source>
        <strain evidence="2">Cb09-40</strain>
    </source>
</reference>
<dbReference type="AlphaFoldDB" id="A0A2G5HII9"/>
<reference evidence="1 3" key="1">
    <citation type="submission" date="2015-10" db="EMBL/GenBank/DDBJ databases">
        <title>The cercosporin biosynthetic gene cluster was horizontally transferred to several fungal lineages and shown to be expanded in Cercospora beticola based on microsynteny with recipient genomes.</title>
        <authorList>
            <person name="De Jonge R."/>
            <person name="Ebert M.K."/>
            <person name="Suttle J.C."/>
            <person name="Jurick Ii W.M."/>
            <person name="Secor G.A."/>
            <person name="Thomma B.P."/>
            <person name="Van De Peer Y."/>
            <person name="Bolton M.D."/>
        </authorList>
    </citation>
    <scope>NUCLEOTIDE SEQUENCE [LARGE SCALE GENOMIC DNA]</scope>
    <source>
        <strain evidence="1 3">09-40</strain>
    </source>
</reference>
<proteinExistence type="predicted"/>
<dbReference type="OrthoDB" id="5091764at2759"/>